<dbReference type="PANTHER" id="PTHR36529:SF1">
    <property type="entry name" value="GLYCOSYLTRANSFERASE"/>
    <property type="match status" value="1"/>
</dbReference>
<dbReference type="PANTHER" id="PTHR36529">
    <property type="entry name" value="SLL1095 PROTEIN"/>
    <property type="match status" value="1"/>
</dbReference>
<reference evidence="1 2" key="1">
    <citation type="submission" date="2020-08" db="EMBL/GenBank/DDBJ databases">
        <title>Functional genomics of gut bacteria from endangered species of beetles.</title>
        <authorList>
            <person name="Carlos-Shanley C."/>
        </authorList>
    </citation>
    <scope>NUCLEOTIDE SEQUENCE [LARGE SCALE GENOMIC DNA]</scope>
    <source>
        <strain evidence="1 2">S00070</strain>
    </source>
</reference>
<dbReference type="RefSeq" id="WP_184128830.1">
    <property type="nucleotide sequence ID" value="NZ_JACHKT010000001.1"/>
</dbReference>
<keyword evidence="1" id="KW-0808">Transferase</keyword>
<dbReference type="Proteomes" id="UP000524404">
    <property type="component" value="Unassembled WGS sequence"/>
</dbReference>
<dbReference type="NCBIfam" id="TIGR04282">
    <property type="entry name" value="glyco_like_cofC"/>
    <property type="match status" value="1"/>
</dbReference>
<dbReference type="Gene3D" id="3.90.550.10">
    <property type="entry name" value="Spore Coat Polysaccharide Biosynthesis Protein SpsA, Chain A"/>
    <property type="match status" value="1"/>
</dbReference>
<evidence type="ECO:0000313" key="1">
    <source>
        <dbReference type="EMBL" id="MBB6001569.1"/>
    </source>
</evidence>
<dbReference type="SUPFAM" id="SSF53448">
    <property type="entry name" value="Nucleotide-diphospho-sugar transferases"/>
    <property type="match status" value="1"/>
</dbReference>
<organism evidence="1 2">
    <name type="scientific">Arcicella rosea</name>
    <dbReference type="NCBI Taxonomy" id="502909"/>
    <lineage>
        <taxon>Bacteria</taxon>
        <taxon>Pseudomonadati</taxon>
        <taxon>Bacteroidota</taxon>
        <taxon>Cytophagia</taxon>
        <taxon>Cytophagales</taxon>
        <taxon>Flectobacillaceae</taxon>
        <taxon>Arcicella</taxon>
    </lineage>
</organism>
<evidence type="ECO:0000313" key="2">
    <source>
        <dbReference type="Proteomes" id="UP000524404"/>
    </source>
</evidence>
<sequence length="214" mass="24391">MPQQSALIIFIKNPVLGKVKTRIAQDLGDEKALKIYEMLTEITRSITDQLTGKKVLFYSDFIDYNDAWDNTLYDKQLQIGNDLGERMLNAFIYTLGKDNIKKASIIGSDCPDLSLWHLTKSFYALDTHEVVIGPANDGGYYLLGMRKPYPTIFQNKTWSSVSVLRDTCDELLASKISYYLLPYLTDTDTIHDFSPAFEQLLIQKGILTKNELNQ</sequence>
<dbReference type="Pfam" id="PF09837">
    <property type="entry name" value="DUF2064"/>
    <property type="match status" value="1"/>
</dbReference>
<gene>
    <name evidence="1" type="ORF">HNP25_000208</name>
</gene>
<comment type="caution">
    <text evidence="1">The sequence shown here is derived from an EMBL/GenBank/DDBJ whole genome shotgun (WGS) entry which is preliminary data.</text>
</comment>
<dbReference type="InterPro" id="IPR018641">
    <property type="entry name" value="Trfase_1_rSAM/seldom-assoc"/>
</dbReference>
<dbReference type="EMBL" id="JACHKT010000001">
    <property type="protein sequence ID" value="MBB6001569.1"/>
    <property type="molecule type" value="Genomic_DNA"/>
</dbReference>
<keyword evidence="2" id="KW-1185">Reference proteome</keyword>
<dbReference type="GO" id="GO:0016740">
    <property type="term" value="F:transferase activity"/>
    <property type="evidence" value="ECO:0007669"/>
    <property type="project" value="UniProtKB-KW"/>
</dbReference>
<proteinExistence type="predicted"/>
<accession>A0A841EJJ4</accession>
<dbReference type="AlphaFoldDB" id="A0A841EJJ4"/>
<protein>
    <submittedName>
        <fullName evidence="1">RSAM/selenodomain-associated transferase 1</fullName>
    </submittedName>
</protein>
<dbReference type="InterPro" id="IPR029044">
    <property type="entry name" value="Nucleotide-diphossugar_trans"/>
</dbReference>
<name>A0A841EJJ4_9BACT</name>